<dbReference type="NCBIfam" id="TIGR00369">
    <property type="entry name" value="unchar_dom_1"/>
    <property type="match status" value="1"/>
</dbReference>
<dbReference type="PANTHER" id="PTHR43240:SF1">
    <property type="entry name" value="BLR5584 PROTEIN"/>
    <property type="match status" value="1"/>
</dbReference>
<evidence type="ECO:0000256" key="1">
    <source>
        <dbReference type="ARBA" id="ARBA00022801"/>
    </source>
</evidence>
<dbReference type="SUPFAM" id="SSF54637">
    <property type="entry name" value="Thioesterase/thiol ester dehydrase-isomerase"/>
    <property type="match status" value="1"/>
</dbReference>
<organism evidence="3">
    <name type="scientific">uncultured marine proteobacterium</name>
    <dbReference type="NCBI Taxonomy" id="482892"/>
    <lineage>
        <taxon>Bacteria</taxon>
        <taxon>Pseudomonadati</taxon>
        <taxon>Pseudomonadota</taxon>
        <taxon>environmental samples</taxon>
    </lineage>
</organism>
<accession>Q8KZ45</accession>
<keyword evidence="1" id="KW-0378">Hydrolase</keyword>
<protein>
    <recommendedName>
        <fullName evidence="2">Thioesterase domain-containing protein</fullName>
    </recommendedName>
</protein>
<reference evidence="3" key="1">
    <citation type="journal article" date="2002" name="Nature">
        <title>Unsuspected diversity among marine aerobic anoxygenic phototrophs.</title>
        <authorList>
            <person name="Beja O."/>
            <person name="Suzuki M.T."/>
            <person name="Heidelberg J.F."/>
            <person name="Nelson W.C."/>
            <person name="Preston C.M."/>
            <person name="Hamada T."/>
            <person name="Eisen J.A."/>
            <person name="Fraser C.M."/>
            <person name="DeLong E.F."/>
        </authorList>
    </citation>
    <scope>NUCLEOTIDE SEQUENCE</scope>
</reference>
<dbReference type="AlphaFoldDB" id="Q8KZ45"/>
<proteinExistence type="predicted"/>
<evidence type="ECO:0000259" key="2">
    <source>
        <dbReference type="Pfam" id="PF03061"/>
    </source>
</evidence>
<dbReference type="InterPro" id="IPR006683">
    <property type="entry name" value="Thioestr_dom"/>
</dbReference>
<dbReference type="GO" id="GO:0005829">
    <property type="term" value="C:cytosol"/>
    <property type="evidence" value="ECO:0007669"/>
    <property type="project" value="TreeGrafter"/>
</dbReference>
<feature type="domain" description="Thioesterase" evidence="2">
    <location>
        <begin position="51"/>
        <end position="125"/>
    </location>
</feature>
<sequence length="143" mass="15348">MLYCGSLNVQAAECLMPSPGFAELIGLETPTCQPEAARGNLTISEMHLNPNGVVHGGALFSLVDNVMGGAVMQHLEEGQVCATIQITMNFLKPVRDGTVECIATVMNRGKKIVNVRGELYVRDTLVGTADGNFAVMQPRLSER</sequence>
<dbReference type="PANTHER" id="PTHR43240">
    <property type="entry name" value="1,4-DIHYDROXY-2-NAPHTHOYL-COA THIOESTERASE 1"/>
    <property type="match status" value="1"/>
</dbReference>
<dbReference type="InterPro" id="IPR003736">
    <property type="entry name" value="PAAI_dom"/>
</dbReference>
<dbReference type="Gene3D" id="3.10.129.10">
    <property type="entry name" value="Hotdog Thioesterase"/>
    <property type="match status" value="1"/>
</dbReference>
<dbReference type="GO" id="GO:0061522">
    <property type="term" value="F:1,4-dihydroxy-2-naphthoyl-CoA thioesterase activity"/>
    <property type="evidence" value="ECO:0007669"/>
    <property type="project" value="TreeGrafter"/>
</dbReference>
<gene>
    <name evidence="3" type="ORF">MBMO_EBAC000-29C02.35</name>
</gene>
<dbReference type="CDD" id="cd03443">
    <property type="entry name" value="PaaI_thioesterase"/>
    <property type="match status" value="1"/>
</dbReference>
<evidence type="ECO:0000313" key="3">
    <source>
        <dbReference type="EMBL" id="AAM48629.1"/>
    </source>
</evidence>
<dbReference type="Pfam" id="PF03061">
    <property type="entry name" value="4HBT"/>
    <property type="match status" value="1"/>
</dbReference>
<dbReference type="InterPro" id="IPR029069">
    <property type="entry name" value="HotDog_dom_sf"/>
</dbReference>
<dbReference type="EMBL" id="AE008920">
    <property type="protein sequence ID" value="AAM48629.1"/>
    <property type="molecule type" value="Genomic_DNA"/>
</dbReference>
<name>Q8KZ45_9PROT</name>